<dbReference type="InterPro" id="IPR001296">
    <property type="entry name" value="Glyco_trans_1"/>
</dbReference>
<keyword evidence="1" id="KW-0808">Transferase</keyword>
<feature type="domain" description="Glycosyl transferase family 1" evidence="2">
    <location>
        <begin position="181"/>
        <end position="315"/>
    </location>
</feature>
<dbReference type="GO" id="GO:0016757">
    <property type="term" value="F:glycosyltransferase activity"/>
    <property type="evidence" value="ECO:0007669"/>
    <property type="project" value="InterPro"/>
</dbReference>
<name>A0A9W6HJE6_9MICO</name>
<gene>
    <name evidence="3" type="ORF">GCM10017591_03880</name>
</gene>
<dbReference type="Gene3D" id="3.40.50.2000">
    <property type="entry name" value="Glycogen Phosphorylase B"/>
    <property type="match status" value="2"/>
</dbReference>
<dbReference type="Pfam" id="PF00534">
    <property type="entry name" value="Glycos_transf_1"/>
    <property type="match status" value="1"/>
</dbReference>
<protein>
    <recommendedName>
        <fullName evidence="2">Glycosyl transferase family 1 domain-containing protein</fullName>
    </recommendedName>
</protein>
<evidence type="ECO:0000259" key="2">
    <source>
        <dbReference type="Pfam" id="PF00534"/>
    </source>
</evidence>
<dbReference type="CDD" id="cd03801">
    <property type="entry name" value="GT4_PimA-like"/>
    <property type="match status" value="1"/>
</dbReference>
<dbReference type="RefSeq" id="WP_204962841.1">
    <property type="nucleotide sequence ID" value="NZ_BAAAUR010000002.1"/>
</dbReference>
<dbReference type="SUPFAM" id="SSF53756">
    <property type="entry name" value="UDP-Glycosyltransferase/glycogen phosphorylase"/>
    <property type="match status" value="1"/>
</dbReference>
<dbReference type="PANTHER" id="PTHR12526">
    <property type="entry name" value="GLYCOSYLTRANSFERASE"/>
    <property type="match status" value="1"/>
</dbReference>
<reference evidence="3" key="1">
    <citation type="journal article" date="2014" name="Int. J. Syst. Evol. Microbiol.">
        <title>Complete genome sequence of Corynebacterium casei LMG S-19264T (=DSM 44701T), isolated from a smear-ripened cheese.</title>
        <authorList>
            <consortium name="US DOE Joint Genome Institute (JGI-PGF)"/>
            <person name="Walter F."/>
            <person name="Albersmeier A."/>
            <person name="Kalinowski J."/>
            <person name="Ruckert C."/>
        </authorList>
    </citation>
    <scope>NUCLEOTIDE SEQUENCE</scope>
    <source>
        <strain evidence="3">VKM Ac-1940</strain>
    </source>
</reference>
<evidence type="ECO:0000313" key="4">
    <source>
        <dbReference type="Proteomes" id="UP001142291"/>
    </source>
</evidence>
<evidence type="ECO:0000313" key="3">
    <source>
        <dbReference type="EMBL" id="GLJ94327.1"/>
    </source>
</evidence>
<sequence>MKLLQVAREIRPGGGICGVAYELEAEFQRLDVDVDRLDLEVIGRSLPNVSRSRIINKLRLMRDVIWFTHRATREVRAWKLANPRGVVLTHGDAVVGDIYVNHGFHKAVVQRRGYLRAILGNPFHIYLMWRERRRFSASDLRLVVSLSDEDAELLPTLYPGYRGSTVVIPNGVNVEKFSIDSVARPENPSLVFIGHEFERKGLDVALEALVELPAWRLLIVGGDESMVATYKSKAAQLFVQDRVIFLGRQSDIRPFLQEAHFLILPSAYEASPLVVAEALAAGVPVIATPYGSVSQWVATGVNGFLIEKRAGDVIAALSTFDVEESWADMSIRARESGARLSWGAVAEKYYQEMAALK</sequence>
<evidence type="ECO:0000256" key="1">
    <source>
        <dbReference type="ARBA" id="ARBA00022679"/>
    </source>
</evidence>
<dbReference type="Proteomes" id="UP001142291">
    <property type="component" value="Unassembled WGS sequence"/>
</dbReference>
<proteinExistence type="predicted"/>
<accession>A0A9W6HJE6</accession>
<dbReference type="AlphaFoldDB" id="A0A9W6HJE6"/>
<organism evidence="3 4">
    <name type="scientific">Microbacterium dextranolyticum</name>
    <dbReference type="NCBI Taxonomy" id="36806"/>
    <lineage>
        <taxon>Bacteria</taxon>
        <taxon>Bacillati</taxon>
        <taxon>Actinomycetota</taxon>
        <taxon>Actinomycetes</taxon>
        <taxon>Micrococcales</taxon>
        <taxon>Microbacteriaceae</taxon>
        <taxon>Microbacterium</taxon>
    </lineage>
</organism>
<reference evidence="3" key="2">
    <citation type="submission" date="2023-01" db="EMBL/GenBank/DDBJ databases">
        <authorList>
            <person name="Sun Q."/>
            <person name="Evtushenko L."/>
        </authorList>
    </citation>
    <scope>NUCLEOTIDE SEQUENCE</scope>
    <source>
        <strain evidence="3">VKM Ac-1940</strain>
    </source>
</reference>
<comment type="caution">
    <text evidence="3">The sequence shown here is derived from an EMBL/GenBank/DDBJ whole genome shotgun (WGS) entry which is preliminary data.</text>
</comment>
<keyword evidence="4" id="KW-1185">Reference proteome</keyword>
<dbReference type="EMBL" id="BSER01000001">
    <property type="protein sequence ID" value="GLJ94327.1"/>
    <property type="molecule type" value="Genomic_DNA"/>
</dbReference>